<dbReference type="GO" id="GO:0018506">
    <property type="term" value="F:maleylacetate reductase activity"/>
    <property type="evidence" value="ECO:0007669"/>
    <property type="project" value="InterPro"/>
</dbReference>
<dbReference type="AlphaFoldDB" id="A0A848L0Y6"/>
<dbReference type="GO" id="GO:0004022">
    <property type="term" value="F:alcohol dehydrogenase (NAD+) activity"/>
    <property type="evidence" value="ECO:0007669"/>
    <property type="project" value="TreeGrafter"/>
</dbReference>
<evidence type="ECO:0000259" key="4">
    <source>
        <dbReference type="Pfam" id="PF00465"/>
    </source>
</evidence>
<accession>A0A848L0Y6</accession>
<evidence type="ECO:0000256" key="3">
    <source>
        <dbReference type="ARBA" id="ARBA00023027"/>
    </source>
</evidence>
<dbReference type="PANTHER" id="PTHR11496:SF102">
    <property type="entry name" value="ALCOHOL DEHYDROGENASE 4"/>
    <property type="match status" value="1"/>
</dbReference>
<dbReference type="EMBL" id="JABBNB010000038">
    <property type="protein sequence ID" value="NMO04640.1"/>
    <property type="molecule type" value="Genomic_DNA"/>
</dbReference>
<evidence type="ECO:0000256" key="2">
    <source>
        <dbReference type="ARBA" id="ARBA00023002"/>
    </source>
</evidence>
<evidence type="ECO:0000256" key="1">
    <source>
        <dbReference type="ARBA" id="ARBA00007358"/>
    </source>
</evidence>
<evidence type="ECO:0000313" key="7">
    <source>
        <dbReference type="Proteomes" id="UP000550729"/>
    </source>
</evidence>
<name>A0A848L0Y6_9ACTN</name>
<dbReference type="SUPFAM" id="SSF56796">
    <property type="entry name" value="Dehydroquinate synthase-like"/>
    <property type="match status" value="1"/>
</dbReference>
<evidence type="ECO:0000259" key="5">
    <source>
        <dbReference type="Pfam" id="PF25137"/>
    </source>
</evidence>
<evidence type="ECO:0000313" key="6">
    <source>
        <dbReference type="EMBL" id="NMO04640.1"/>
    </source>
</evidence>
<sequence>MTVSNFSYQALPMRVAFGDGAVSHLPDELDRAGHMRALVLCTPGQTRIAQIAVAALGVRSAGVFDAARMHVPVETVSAAIKYASEVDADSCVAIGGGSSIGLGKAIALESGLQIIAVPTTYAGSEMTPIWGLTRNGRKQTGRDSVVLPTSVVYDPQLTTSLTSEISAASGLNAIAHAVEALYAPDASPVISLMAEEGVRALAGALPAIVDNGSDRVARRAALYGAWLCGACLGATTMSLHHKLCHVLGGSLNLPHAQTHAIVLPYVLAYNEVHTPAAKAALQRALGVDYAPSVALREIVTRLPIPGSLSALGVRSEQLQSVIEQVLASPYANPTPVEIEGLRDILHRALRGAAVSE</sequence>
<reference evidence="6 7" key="1">
    <citation type="submission" date="2020-04" db="EMBL/GenBank/DDBJ databases">
        <title>Gordonia sp. nov. TBRC 11910.</title>
        <authorList>
            <person name="Suriyachadkun C."/>
        </authorList>
    </citation>
    <scope>NUCLEOTIDE SEQUENCE [LARGE SCALE GENOMIC DNA]</scope>
    <source>
        <strain evidence="6 7">TBRC 11910</strain>
    </source>
</reference>
<gene>
    <name evidence="6" type="ORF">HH308_25805</name>
</gene>
<keyword evidence="2" id="KW-0560">Oxidoreductase</keyword>
<comment type="similarity">
    <text evidence="1">Belongs to the iron-containing alcohol dehydrogenase family.</text>
</comment>
<organism evidence="6 7">
    <name type="scientific">Gordonia asplenii</name>
    <dbReference type="NCBI Taxonomy" id="2725283"/>
    <lineage>
        <taxon>Bacteria</taxon>
        <taxon>Bacillati</taxon>
        <taxon>Actinomycetota</taxon>
        <taxon>Actinomycetes</taxon>
        <taxon>Mycobacteriales</taxon>
        <taxon>Gordoniaceae</taxon>
        <taxon>Gordonia</taxon>
    </lineage>
</organism>
<dbReference type="Pfam" id="PF00465">
    <property type="entry name" value="Fe-ADH"/>
    <property type="match status" value="1"/>
</dbReference>
<dbReference type="Gene3D" id="1.20.1090.10">
    <property type="entry name" value="Dehydroquinate synthase-like - alpha domain"/>
    <property type="match status" value="1"/>
</dbReference>
<feature type="domain" description="Alcohol dehydrogenase iron-type/glycerol dehydrogenase GldA" evidence="4">
    <location>
        <begin position="12"/>
        <end position="155"/>
    </location>
</feature>
<dbReference type="CDD" id="cd08177">
    <property type="entry name" value="MAR"/>
    <property type="match status" value="1"/>
</dbReference>
<protein>
    <submittedName>
        <fullName evidence="6">Maleylacetate reductase</fullName>
    </submittedName>
</protein>
<keyword evidence="3" id="KW-0520">NAD</keyword>
<comment type="caution">
    <text evidence="6">The sequence shown here is derived from an EMBL/GenBank/DDBJ whole genome shotgun (WGS) entry which is preliminary data.</text>
</comment>
<feature type="domain" description="Fe-containing alcohol dehydrogenase-like C-terminal" evidence="5">
    <location>
        <begin position="167"/>
        <end position="348"/>
    </location>
</feature>
<dbReference type="Gene3D" id="3.40.50.1970">
    <property type="match status" value="1"/>
</dbReference>
<dbReference type="Proteomes" id="UP000550729">
    <property type="component" value="Unassembled WGS sequence"/>
</dbReference>
<dbReference type="PANTHER" id="PTHR11496">
    <property type="entry name" value="ALCOHOL DEHYDROGENASE"/>
    <property type="match status" value="1"/>
</dbReference>
<dbReference type="InterPro" id="IPR039697">
    <property type="entry name" value="Alcohol_dehydrogenase_Fe"/>
</dbReference>
<dbReference type="GO" id="GO:0046872">
    <property type="term" value="F:metal ion binding"/>
    <property type="evidence" value="ECO:0007669"/>
    <property type="project" value="InterPro"/>
</dbReference>
<dbReference type="RefSeq" id="WP_170197144.1">
    <property type="nucleotide sequence ID" value="NZ_JABBNB010000038.1"/>
</dbReference>
<dbReference type="InterPro" id="IPR034786">
    <property type="entry name" value="MAR"/>
</dbReference>
<dbReference type="InterPro" id="IPR001670">
    <property type="entry name" value="ADH_Fe/GldA"/>
</dbReference>
<dbReference type="InterPro" id="IPR056798">
    <property type="entry name" value="ADH_Fe_C"/>
</dbReference>
<keyword evidence="7" id="KW-1185">Reference proteome</keyword>
<dbReference type="Pfam" id="PF25137">
    <property type="entry name" value="ADH_Fe_C"/>
    <property type="match status" value="1"/>
</dbReference>
<proteinExistence type="inferred from homology"/>